<dbReference type="PANTHER" id="PTHR11091:SF0">
    <property type="entry name" value="MALATE DEHYDROGENASE"/>
    <property type="match status" value="1"/>
</dbReference>
<dbReference type="InterPro" id="IPR036111">
    <property type="entry name" value="Mal/L-sulfo/L-lacto_DH-like_sf"/>
</dbReference>
<dbReference type="InterPro" id="IPR003767">
    <property type="entry name" value="Malate/L-lactate_DH-like"/>
</dbReference>
<gene>
    <name evidence="4" type="ORF">M4486_18070</name>
</gene>
<accession>A0ABY4N4N5</accession>
<evidence type="ECO:0000256" key="1">
    <source>
        <dbReference type="ARBA" id="ARBA00006056"/>
    </source>
</evidence>
<name>A0ABY4N4N5_9MICO</name>
<feature type="compositionally biased region" description="Basic and acidic residues" evidence="3">
    <location>
        <begin position="343"/>
        <end position="355"/>
    </location>
</feature>
<evidence type="ECO:0000313" key="4">
    <source>
        <dbReference type="EMBL" id="UQN29518.1"/>
    </source>
</evidence>
<protein>
    <submittedName>
        <fullName evidence="4">Ldh family oxidoreductase</fullName>
    </submittedName>
</protein>
<dbReference type="Pfam" id="PF02615">
    <property type="entry name" value="Ldh_2"/>
    <property type="match status" value="1"/>
</dbReference>
<evidence type="ECO:0000313" key="5">
    <source>
        <dbReference type="Proteomes" id="UP001055868"/>
    </source>
</evidence>
<evidence type="ECO:0000256" key="2">
    <source>
        <dbReference type="ARBA" id="ARBA00023002"/>
    </source>
</evidence>
<dbReference type="PANTHER" id="PTHR11091">
    <property type="entry name" value="OXIDOREDUCTASE-RELATED"/>
    <property type="match status" value="1"/>
</dbReference>
<dbReference type="InterPro" id="IPR043144">
    <property type="entry name" value="Mal/L-sulf/L-lact_DH-like_ah"/>
</dbReference>
<dbReference type="EMBL" id="CP097218">
    <property type="protein sequence ID" value="UQN29518.1"/>
    <property type="molecule type" value="Genomic_DNA"/>
</dbReference>
<dbReference type="Gene3D" id="1.10.1530.10">
    <property type="match status" value="1"/>
</dbReference>
<evidence type="ECO:0000256" key="3">
    <source>
        <dbReference type="SAM" id="MobiDB-lite"/>
    </source>
</evidence>
<organism evidence="4 5">
    <name type="scientific">Brachybacterium kimchii</name>
    <dbReference type="NCBI Taxonomy" id="2942909"/>
    <lineage>
        <taxon>Bacteria</taxon>
        <taxon>Bacillati</taxon>
        <taxon>Actinomycetota</taxon>
        <taxon>Actinomycetes</taxon>
        <taxon>Micrococcales</taxon>
        <taxon>Dermabacteraceae</taxon>
        <taxon>Brachybacterium</taxon>
    </lineage>
</organism>
<dbReference type="RefSeq" id="WP_249478715.1">
    <property type="nucleotide sequence ID" value="NZ_CP097218.1"/>
</dbReference>
<dbReference type="InterPro" id="IPR043143">
    <property type="entry name" value="Mal/L-sulf/L-lact_DH-like_NADP"/>
</dbReference>
<reference evidence="4" key="1">
    <citation type="submission" date="2022-05" db="EMBL/GenBank/DDBJ databases">
        <title>Genomic analysis of Brachybacterium sp. CBA3104.</title>
        <authorList>
            <person name="Roh S.W."/>
            <person name="Kim Y.B."/>
            <person name="Kim Y."/>
        </authorList>
    </citation>
    <scope>NUCLEOTIDE SEQUENCE</scope>
    <source>
        <strain evidence="4">CBA3104</strain>
    </source>
</reference>
<dbReference type="Gene3D" id="3.30.1370.60">
    <property type="entry name" value="Hypothetical oxidoreductase yiak, domain 2"/>
    <property type="match status" value="1"/>
</dbReference>
<keyword evidence="2" id="KW-0560">Oxidoreductase</keyword>
<dbReference type="SUPFAM" id="SSF89733">
    <property type="entry name" value="L-sulfolactate dehydrogenase-like"/>
    <property type="match status" value="1"/>
</dbReference>
<proteinExistence type="inferred from homology"/>
<keyword evidence="5" id="KW-1185">Reference proteome</keyword>
<feature type="compositionally biased region" description="Low complexity" evidence="3">
    <location>
        <begin position="357"/>
        <end position="366"/>
    </location>
</feature>
<dbReference type="Proteomes" id="UP001055868">
    <property type="component" value="Chromosome"/>
</dbReference>
<sequence length="366" mass="37711">MTDDDRRAVELDVDELQDRLRRILENLGSPADVAAEVSLHLVSAEQSGHASHGVLRMAQYAREIDEGSIDPAGRPTVVNRSGAATVLDAHHGFGHFSAATAVDVAARSAREHGVATVAIRDATHIGRLGEYAERLADLGLVSIIVAAAAGPGIGSMAPFGSSTGLPFLNTNPWAMGYPGADAPIIFDAAMSVIPEGKVHAALARGEDVPEGALLDRHGAPSMSPQDFLDGGTLTPLGGPGSGHKGYGLALSAALLGGLAHADAAAPQLNGLAQVRGADEGGRRTGGVTIIALDVAAFSDRGDEYAERTTRLSDAIRADGALVPGDVERKARRRADGTVTLPGETRRALEALERGTDPSTSTSEETP</sequence>
<feature type="region of interest" description="Disordered" evidence="3">
    <location>
        <begin position="326"/>
        <end position="366"/>
    </location>
</feature>
<comment type="similarity">
    <text evidence="1">Belongs to the LDH2/MDH2 oxidoreductase family.</text>
</comment>